<evidence type="ECO:0000313" key="3">
    <source>
        <dbReference type="Proteomes" id="UP000265768"/>
    </source>
</evidence>
<dbReference type="AlphaFoldDB" id="A0A3A4ASX4"/>
<dbReference type="Proteomes" id="UP000265768">
    <property type="component" value="Unassembled WGS sequence"/>
</dbReference>
<dbReference type="PANTHER" id="PTHR12277">
    <property type="entry name" value="ALPHA/BETA HYDROLASE DOMAIN-CONTAINING PROTEIN"/>
    <property type="match status" value="1"/>
</dbReference>
<proteinExistence type="predicted"/>
<keyword evidence="3" id="KW-1185">Reference proteome</keyword>
<sequence>MGGVTELATAYPCRLVTSDGVGIDAAHTPYRQTGRGAEGLAVVLAHGFTGTWRSRDTRRIAHVLSGYAGVLSFDFRGHGRSGGHSTVGDQEIHDIEAVVRHARRIGYDRVAVVGFSMGAACAVRHAALMGGVDAVVAVSGPSRWYYRDTAPMRQVHWAIERPEGRLLARVFKRTRILSRGWDPVPEEPREVISRIAPAPVLIVHGDADPFFPLEHAEQLHAAAGEPRELWVEPGYGHAESAASPALIHRLGRWVTTARPLPAVAPEPAAPPLGHGLAAGPEVAPC</sequence>
<dbReference type="OrthoDB" id="3366103at2"/>
<reference evidence="2 3" key="1">
    <citation type="submission" date="2018-09" db="EMBL/GenBank/DDBJ databases">
        <title>YIM 75507 draft genome.</title>
        <authorList>
            <person name="Tang S."/>
            <person name="Feng Y."/>
        </authorList>
    </citation>
    <scope>NUCLEOTIDE SEQUENCE [LARGE SCALE GENOMIC DNA]</scope>
    <source>
        <strain evidence="2 3">YIM 75507</strain>
    </source>
</reference>
<feature type="domain" description="AB hydrolase-1" evidence="1">
    <location>
        <begin position="42"/>
        <end position="238"/>
    </location>
</feature>
<gene>
    <name evidence="2" type="ORF">D5H75_12895</name>
</gene>
<dbReference type="GO" id="GO:0016787">
    <property type="term" value="F:hydrolase activity"/>
    <property type="evidence" value="ECO:0007669"/>
    <property type="project" value="UniProtKB-KW"/>
</dbReference>
<dbReference type="Gene3D" id="3.40.50.1820">
    <property type="entry name" value="alpha/beta hydrolase"/>
    <property type="match status" value="1"/>
</dbReference>
<dbReference type="SUPFAM" id="SSF53474">
    <property type="entry name" value="alpha/beta-Hydrolases"/>
    <property type="match status" value="1"/>
</dbReference>
<evidence type="ECO:0000259" key="1">
    <source>
        <dbReference type="Pfam" id="PF12697"/>
    </source>
</evidence>
<name>A0A3A4ASX4_9ACTN</name>
<dbReference type="RefSeq" id="WP_119926681.1">
    <property type="nucleotide sequence ID" value="NZ_QZEY01000004.1"/>
</dbReference>
<organism evidence="2 3">
    <name type="scientific">Bailinhaonella thermotolerans</name>
    <dbReference type="NCBI Taxonomy" id="1070861"/>
    <lineage>
        <taxon>Bacteria</taxon>
        <taxon>Bacillati</taxon>
        <taxon>Actinomycetota</taxon>
        <taxon>Actinomycetes</taxon>
        <taxon>Streptosporangiales</taxon>
        <taxon>Streptosporangiaceae</taxon>
        <taxon>Bailinhaonella</taxon>
    </lineage>
</organism>
<dbReference type="InterPro" id="IPR000073">
    <property type="entry name" value="AB_hydrolase_1"/>
</dbReference>
<dbReference type="Pfam" id="PF12697">
    <property type="entry name" value="Abhydrolase_6"/>
    <property type="match status" value="1"/>
</dbReference>
<accession>A0A3A4ASX4</accession>
<comment type="caution">
    <text evidence="2">The sequence shown here is derived from an EMBL/GenBank/DDBJ whole genome shotgun (WGS) entry which is preliminary data.</text>
</comment>
<dbReference type="InterPro" id="IPR029058">
    <property type="entry name" value="AB_hydrolase_fold"/>
</dbReference>
<keyword evidence="2" id="KW-0378">Hydrolase</keyword>
<protein>
    <submittedName>
        <fullName evidence="2">Alpha/beta fold hydrolase</fullName>
    </submittedName>
</protein>
<evidence type="ECO:0000313" key="2">
    <source>
        <dbReference type="EMBL" id="RJL32433.1"/>
    </source>
</evidence>
<dbReference type="EMBL" id="QZEY01000004">
    <property type="protein sequence ID" value="RJL32433.1"/>
    <property type="molecule type" value="Genomic_DNA"/>
</dbReference>